<comment type="caution">
    <text evidence="1">The sequence shown here is derived from an EMBL/GenBank/DDBJ whole genome shotgun (WGS) entry which is preliminary data.</text>
</comment>
<organism evidence="1 2">
    <name type="scientific">Effrenium voratum</name>
    <dbReference type="NCBI Taxonomy" id="2562239"/>
    <lineage>
        <taxon>Eukaryota</taxon>
        <taxon>Sar</taxon>
        <taxon>Alveolata</taxon>
        <taxon>Dinophyceae</taxon>
        <taxon>Suessiales</taxon>
        <taxon>Symbiodiniaceae</taxon>
        <taxon>Effrenium</taxon>
    </lineage>
</organism>
<gene>
    <name evidence="1" type="ORF">EVOR1521_LOCUS24968</name>
</gene>
<protein>
    <submittedName>
        <fullName evidence="1">Uncharacterized protein</fullName>
    </submittedName>
</protein>
<dbReference type="EMBL" id="CAUJNA010003435">
    <property type="protein sequence ID" value="CAJ1401944.1"/>
    <property type="molecule type" value="Genomic_DNA"/>
</dbReference>
<dbReference type="Proteomes" id="UP001178507">
    <property type="component" value="Unassembled WGS sequence"/>
</dbReference>
<reference evidence="1" key="1">
    <citation type="submission" date="2023-08" db="EMBL/GenBank/DDBJ databases">
        <authorList>
            <person name="Chen Y."/>
            <person name="Shah S."/>
            <person name="Dougan E. K."/>
            <person name="Thang M."/>
            <person name="Chan C."/>
        </authorList>
    </citation>
    <scope>NUCLEOTIDE SEQUENCE</scope>
</reference>
<accession>A0AA36NDC1</accession>
<feature type="non-terminal residue" evidence="1">
    <location>
        <position position="131"/>
    </location>
</feature>
<name>A0AA36NDC1_9DINO</name>
<keyword evidence="2" id="KW-1185">Reference proteome</keyword>
<dbReference type="AlphaFoldDB" id="A0AA36NDC1"/>
<evidence type="ECO:0000313" key="1">
    <source>
        <dbReference type="EMBL" id="CAJ1401944.1"/>
    </source>
</evidence>
<proteinExistence type="predicted"/>
<sequence length="131" mass="14362">SRWLKVSAKCADRSTATRMAYFHGFSRGGRSCQDSSTSAVSTTAAASQAAGVTCARPMCSKPPWNGAQGQCRCGRCQLLQMVATARAEKRTAPDGSMYSRVEFMEYYGRDGAWRWCEAALRDWTLSLNEVA</sequence>
<feature type="non-terminal residue" evidence="1">
    <location>
        <position position="1"/>
    </location>
</feature>
<evidence type="ECO:0000313" key="2">
    <source>
        <dbReference type="Proteomes" id="UP001178507"/>
    </source>
</evidence>